<evidence type="ECO:0000256" key="1">
    <source>
        <dbReference type="SAM" id="MobiDB-lite"/>
    </source>
</evidence>
<evidence type="ECO:0000313" key="2">
    <source>
        <dbReference type="EMBL" id="KKN03773.1"/>
    </source>
</evidence>
<comment type="caution">
    <text evidence="2">The sequence shown here is derived from an EMBL/GenBank/DDBJ whole genome shotgun (WGS) entry which is preliminary data.</text>
</comment>
<dbReference type="EMBL" id="LAZR01004997">
    <property type="protein sequence ID" value="KKN03773.1"/>
    <property type="molecule type" value="Genomic_DNA"/>
</dbReference>
<dbReference type="AlphaFoldDB" id="A0A0F9QEW2"/>
<reference evidence="2" key="1">
    <citation type="journal article" date="2015" name="Nature">
        <title>Complex archaea that bridge the gap between prokaryotes and eukaryotes.</title>
        <authorList>
            <person name="Spang A."/>
            <person name="Saw J.H."/>
            <person name="Jorgensen S.L."/>
            <person name="Zaremba-Niedzwiedzka K."/>
            <person name="Martijn J."/>
            <person name="Lind A.E."/>
            <person name="van Eijk R."/>
            <person name="Schleper C."/>
            <person name="Guy L."/>
            <person name="Ettema T.J."/>
        </authorList>
    </citation>
    <scope>NUCLEOTIDE SEQUENCE</scope>
</reference>
<proteinExistence type="predicted"/>
<accession>A0A0F9QEW2</accession>
<feature type="region of interest" description="Disordered" evidence="1">
    <location>
        <begin position="54"/>
        <end position="78"/>
    </location>
</feature>
<sequence>MLYKMVEISTDKASRHLYCLVHFWRNKTDKGNPPDRINDFLMQLRPTGERVVTNADGRRKRKDGVFVDPETLDPEKLQPQWERETFDRDLPTEMKANIEAYWERAEAEGYPADHANPRIQRDDNDPYGVLARPDVVALKGAEVEKL</sequence>
<gene>
    <name evidence="2" type="ORF">LCGC14_1104360</name>
</gene>
<name>A0A0F9QEW2_9ZZZZ</name>
<protein>
    <submittedName>
        <fullName evidence="2">Uncharacterized protein</fullName>
    </submittedName>
</protein>
<organism evidence="2">
    <name type="scientific">marine sediment metagenome</name>
    <dbReference type="NCBI Taxonomy" id="412755"/>
    <lineage>
        <taxon>unclassified sequences</taxon>
        <taxon>metagenomes</taxon>
        <taxon>ecological metagenomes</taxon>
    </lineage>
</organism>